<reference evidence="1" key="1">
    <citation type="submission" date="2021-06" db="EMBL/GenBank/DDBJ databases">
        <authorList>
            <person name="Ellington A.J."/>
            <person name="Bryan N.C."/>
            <person name="Christner B.C."/>
            <person name="Reisch C.R."/>
        </authorList>
    </citation>
    <scope>NUCLEOTIDE SEQUENCE</scope>
    <source>
        <strain evidence="1">L6-1</strain>
    </source>
</reference>
<organism evidence="1 2">
    <name type="scientific">Curtobacterium aetherium</name>
    <dbReference type="NCBI Taxonomy" id="2841594"/>
    <lineage>
        <taxon>Bacteria</taxon>
        <taxon>Bacillati</taxon>
        <taxon>Actinomycetota</taxon>
        <taxon>Actinomycetes</taxon>
        <taxon>Micrococcales</taxon>
        <taxon>Microbacteriaceae</taxon>
        <taxon>Curtobacterium</taxon>
    </lineage>
</organism>
<gene>
    <name evidence="1" type="ORF">KM842_09320</name>
</gene>
<dbReference type="EMBL" id="CP076544">
    <property type="protein sequence ID" value="QWS32495.1"/>
    <property type="molecule type" value="Genomic_DNA"/>
</dbReference>
<name>A0ACD1E0V8_9MICO</name>
<accession>A0ACD1E0V8</accession>
<evidence type="ECO:0000313" key="2">
    <source>
        <dbReference type="Proteomes" id="UP000681794"/>
    </source>
</evidence>
<sequence length="324" mass="33961">MRITERAAKTGTLVLVVAGLGGAVLHGLPEAVDHAVRPTTTKDVVAWTMPLDGYVLASGPASYAENLLEDRCLRTAGIDVPPPWATIAGLRAEDAANETAARGNPAPALSETRPLTADEASARGYRGPSLAGANNEGFRQWGSSTERNAAIDALPSGTFERCIHRARATLGTDDDGSDQSAAMVAQRLTYLAAVAARSDPAVVAAAADWRSCLADAAVGPVSGGLPDDPSGLPTASMRAVDWVTDLDDEDVPRDEVRLAEQDVACQQSTGYRQALYDAEWRRLLRVTGSDAAVLAAGSRDQAAVDRRVEAAIRRLAPEAPTGVR</sequence>
<evidence type="ECO:0000313" key="1">
    <source>
        <dbReference type="EMBL" id="QWS32495.1"/>
    </source>
</evidence>
<protein>
    <submittedName>
        <fullName evidence="1">Uncharacterized protein</fullName>
    </submittedName>
</protein>
<keyword evidence="2" id="KW-1185">Reference proteome</keyword>
<proteinExistence type="predicted"/>
<dbReference type="Proteomes" id="UP000681794">
    <property type="component" value="Chromosome"/>
</dbReference>